<evidence type="ECO:0000313" key="2">
    <source>
        <dbReference type="EMBL" id="RYC68274.1"/>
    </source>
</evidence>
<feature type="transmembrane region" description="Helical" evidence="1">
    <location>
        <begin position="50"/>
        <end position="67"/>
    </location>
</feature>
<feature type="transmembrane region" description="Helical" evidence="1">
    <location>
        <begin position="27"/>
        <end position="44"/>
    </location>
</feature>
<accession>A0A4Q2UGK5</accession>
<comment type="caution">
    <text evidence="2">The sequence shown here is derived from an EMBL/GenBank/DDBJ whole genome shotgun (WGS) entry which is preliminary data.</text>
</comment>
<gene>
    <name evidence="2" type="ORF">EQG79_18075</name>
</gene>
<reference evidence="2 3" key="1">
    <citation type="submission" date="2019-01" db="EMBL/GenBank/DDBJ databases">
        <title>Spirosoma flava sp. nov., a propanil-degrading bacterium isolated from herbicide-contaminated soil.</title>
        <authorList>
            <person name="Zhang L."/>
            <person name="Jiang J.-D."/>
        </authorList>
    </citation>
    <scope>NUCLEOTIDE SEQUENCE [LARGE SCALE GENOMIC DNA]</scope>
    <source>
        <strain evidence="2 3">TY50</strain>
    </source>
</reference>
<evidence type="ECO:0000313" key="3">
    <source>
        <dbReference type="Proteomes" id="UP000290407"/>
    </source>
</evidence>
<dbReference type="EMBL" id="SBLB01000005">
    <property type="protein sequence ID" value="RYC68274.1"/>
    <property type="molecule type" value="Genomic_DNA"/>
</dbReference>
<keyword evidence="1" id="KW-0472">Membrane</keyword>
<keyword evidence="1" id="KW-1133">Transmembrane helix</keyword>
<dbReference type="AlphaFoldDB" id="A0A4Q2UGK5"/>
<proteinExistence type="predicted"/>
<organism evidence="2 3">
    <name type="scientific">Spirosoma sordidisoli</name>
    <dbReference type="NCBI Taxonomy" id="2502893"/>
    <lineage>
        <taxon>Bacteria</taxon>
        <taxon>Pseudomonadati</taxon>
        <taxon>Bacteroidota</taxon>
        <taxon>Cytophagia</taxon>
        <taxon>Cytophagales</taxon>
        <taxon>Cytophagaceae</taxon>
        <taxon>Spirosoma</taxon>
    </lineage>
</organism>
<sequence length="88" mass="9596">MPATTNYSTFTADELLAENAKIKKQRLFWAFVLGAFLGVLFWAAISGASLIKLLVLFVAFGILGSGGKKNEDNYKAIQAELSSRNIQP</sequence>
<dbReference type="Proteomes" id="UP000290407">
    <property type="component" value="Unassembled WGS sequence"/>
</dbReference>
<keyword evidence="1" id="KW-0812">Transmembrane</keyword>
<protein>
    <submittedName>
        <fullName evidence="2">Uncharacterized protein</fullName>
    </submittedName>
</protein>
<evidence type="ECO:0000256" key="1">
    <source>
        <dbReference type="SAM" id="Phobius"/>
    </source>
</evidence>
<name>A0A4Q2UGK5_9BACT</name>
<keyword evidence="3" id="KW-1185">Reference proteome</keyword>
<dbReference type="RefSeq" id="WP_129603023.1">
    <property type="nucleotide sequence ID" value="NZ_SBLB01000005.1"/>
</dbReference>